<dbReference type="Pfam" id="PF00356">
    <property type="entry name" value="LacI"/>
    <property type="match status" value="1"/>
</dbReference>
<dbReference type="STRING" id="196164.gene:10742813"/>
<evidence type="ECO:0000256" key="1">
    <source>
        <dbReference type="ARBA" id="ARBA00023015"/>
    </source>
</evidence>
<keyword evidence="1" id="KW-0805">Transcription regulation</keyword>
<dbReference type="KEGG" id="cef:CE2376"/>
<dbReference type="CDD" id="cd06267">
    <property type="entry name" value="PBP1_LacI_sugar_binding-like"/>
    <property type="match status" value="1"/>
</dbReference>
<dbReference type="SUPFAM" id="SSF53822">
    <property type="entry name" value="Periplasmic binding protein-like I"/>
    <property type="match status" value="1"/>
</dbReference>
<keyword evidence="2" id="KW-0238">DNA-binding</keyword>
<accession>Q8FMX3</accession>
<dbReference type="InterPro" id="IPR028082">
    <property type="entry name" value="Peripla_BP_I"/>
</dbReference>
<evidence type="ECO:0000313" key="6">
    <source>
        <dbReference type="Proteomes" id="UP000001409"/>
    </source>
</evidence>
<dbReference type="Gene3D" id="3.40.50.2300">
    <property type="match status" value="3"/>
</dbReference>
<reference evidence="5 6" key="1">
    <citation type="journal article" date="2003" name="Genome Res.">
        <title>Comparative complete genome sequence analysis of the amino acid replacements responsible for the thermostability of Corynebacterium efficiens.</title>
        <authorList>
            <person name="Nishio Y."/>
            <person name="Nakamura Y."/>
            <person name="Kawarabayasi Y."/>
            <person name="Usuda Y."/>
            <person name="Kimura E."/>
            <person name="Sugimoto S."/>
            <person name="Matsui K."/>
            <person name="Yamagishi A."/>
            <person name="Kikuchi H."/>
            <person name="Ikeo K."/>
            <person name="Gojobori T."/>
        </authorList>
    </citation>
    <scope>NUCLEOTIDE SEQUENCE [LARGE SCALE GENOMIC DNA]</scope>
    <source>
        <strain evidence="6">DSM 44549 / YS-314 / AJ 12310 / JCM 11189 / NBRC 100395</strain>
    </source>
</reference>
<proteinExistence type="predicted"/>
<dbReference type="HOGENOM" id="CLU_037628_6_0_11"/>
<dbReference type="SMART" id="SM00354">
    <property type="entry name" value="HTH_LACI"/>
    <property type="match status" value="1"/>
</dbReference>
<evidence type="ECO:0000256" key="3">
    <source>
        <dbReference type="ARBA" id="ARBA00023163"/>
    </source>
</evidence>
<evidence type="ECO:0000313" key="5">
    <source>
        <dbReference type="EMBL" id="BAC19186.1"/>
    </source>
</evidence>
<feature type="domain" description="HTH lacI-type" evidence="4">
    <location>
        <begin position="25"/>
        <end position="68"/>
    </location>
</feature>
<dbReference type="GO" id="GO:0003700">
    <property type="term" value="F:DNA-binding transcription factor activity"/>
    <property type="evidence" value="ECO:0007669"/>
    <property type="project" value="TreeGrafter"/>
</dbReference>
<dbReference type="InterPro" id="IPR010982">
    <property type="entry name" value="Lambda_DNA-bd_dom_sf"/>
</dbReference>
<dbReference type="PROSITE" id="PS50932">
    <property type="entry name" value="HTH_LACI_2"/>
    <property type="match status" value="1"/>
</dbReference>
<dbReference type="SUPFAM" id="SSF47413">
    <property type="entry name" value="lambda repressor-like DNA-binding domains"/>
    <property type="match status" value="1"/>
</dbReference>
<dbReference type="eggNOG" id="COG1609">
    <property type="taxonomic scope" value="Bacteria"/>
</dbReference>
<dbReference type="GO" id="GO:0000976">
    <property type="term" value="F:transcription cis-regulatory region binding"/>
    <property type="evidence" value="ECO:0007669"/>
    <property type="project" value="TreeGrafter"/>
</dbReference>
<dbReference type="EMBL" id="BA000035">
    <property type="protein sequence ID" value="BAC19186.1"/>
    <property type="molecule type" value="Genomic_DNA"/>
</dbReference>
<dbReference type="CDD" id="cd01392">
    <property type="entry name" value="HTH_LacI"/>
    <property type="match status" value="1"/>
</dbReference>
<name>Q8FMX3_COREF</name>
<dbReference type="PANTHER" id="PTHR30146:SF109">
    <property type="entry name" value="HTH-TYPE TRANSCRIPTIONAL REGULATOR GALS"/>
    <property type="match status" value="1"/>
</dbReference>
<dbReference type="Gene3D" id="1.10.260.40">
    <property type="entry name" value="lambda repressor-like DNA-binding domains"/>
    <property type="match status" value="1"/>
</dbReference>
<dbReference type="Proteomes" id="UP000001409">
    <property type="component" value="Chromosome"/>
</dbReference>
<evidence type="ECO:0000259" key="4">
    <source>
        <dbReference type="PROSITE" id="PS50932"/>
    </source>
</evidence>
<dbReference type="InterPro" id="IPR046335">
    <property type="entry name" value="LacI/GalR-like_sensor"/>
</dbReference>
<keyword evidence="3" id="KW-0804">Transcription</keyword>
<sequence>MSRGDILRAMTHRGDGAQSGTQPKATIYDVARVAGVSPSTVSRVFTQPGRVSYKTAEKVRIAARQVGYGNELETGVDARPESRGLGTRRTGIIGMVAPDVSNPFFVEIFRGAEHAAAAQGMVVTLLNANESTSRARTAIERITPHVDGLLLVSSRMDSSEIQKIARAVPTVVVSRPISGIPSMMVDNYDGAVKALVHLVDQGCRSITYVSGPHRSWSDSTRWRGIVDAATALGTLAGDQAGSASLRVSRTVTVQPSRMRHLTRPTVRQLPADEPSLVGGRRAFGEWAKEPTDAVICFNDMVAVGFIQQAESTGIRVPADVAVVGFDNTEISVLVSPSLSTVAGPLRSVGRVGTANLIAIINGMKAPLMAKPRELPTRLIVRESSLRLDL</sequence>
<dbReference type="InterPro" id="IPR000843">
    <property type="entry name" value="HTH_LacI"/>
</dbReference>
<organism evidence="5 6">
    <name type="scientific">Corynebacterium efficiens (strain DSM 44549 / YS-314 / AJ 12310 / JCM 11189 / NBRC 100395)</name>
    <dbReference type="NCBI Taxonomy" id="196164"/>
    <lineage>
        <taxon>Bacteria</taxon>
        <taxon>Bacillati</taxon>
        <taxon>Actinomycetota</taxon>
        <taxon>Actinomycetes</taxon>
        <taxon>Mycobacteriales</taxon>
        <taxon>Corynebacteriaceae</taxon>
        <taxon>Corynebacterium</taxon>
    </lineage>
</organism>
<dbReference type="Pfam" id="PF13377">
    <property type="entry name" value="Peripla_BP_3"/>
    <property type="match status" value="1"/>
</dbReference>
<keyword evidence="6" id="KW-1185">Reference proteome</keyword>
<protein>
    <submittedName>
        <fullName evidence="5">Putative transcription regulator</fullName>
    </submittedName>
</protein>
<dbReference type="AlphaFoldDB" id="Q8FMX3"/>
<dbReference type="PANTHER" id="PTHR30146">
    <property type="entry name" value="LACI-RELATED TRANSCRIPTIONAL REPRESSOR"/>
    <property type="match status" value="1"/>
</dbReference>
<evidence type="ECO:0000256" key="2">
    <source>
        <dbReference type="ARBA" id="ARBA00023125"/>
    </source>
</evidence>